<dbReference type="AlphaFoldDB" id="A0A8T0PM73"/>
<protein>
    <submittedName>
        <fullName evidence="2">Uncharacterized protein</fullName>
    </submittedName>
</protein>
<gene>
    <name evidence="2" type="ORF">PVAP13_8KG277802</name>
</gene>
<evidence type="ECO:0000256" key="1">
    <source>
        <dbReference type="SAM" id="MobiDB-lite"/>
    </source>
</evidence>
<dbReference type="EMBL" id="CM029051">
    <property type="protein sequence ID" value="KAG2563467.1"/>
    <property type="molecule type" value="Genomic_DNA"/>
</dbReference>
<evidence type="ECO:0000313" key="3">
    <source>
        <dbReference type="Proteomes" id="UP000823388"/>
    </source>
</evidence>
<feature type="region of interest" description="Disordered" evidence="1">
    <location>
        <begin position="76"/>
        <end position="115"/>
    </location>
</feature>
<feature type="compositionally biased region" description="Basic residues" evidence="1">
    <location>
        <begin position="88"/>
        <end position="97"/>
    </location>
</feature>
<comment type="caution">
    <text evidence="2">The sequence shown here is derived from an EMBL/GenBank/DDBJ whole genome shotgun (WGS) entry which is preliminary data.</text>
</comment>
<feature type="region of interest" description="Disordered" evidence="1">
    <location>
        <begin position="1"/>
        <end position="59"/>
    </location>
</feature>
<proteinExistence type="predicted"/>
<organism evidence="2 3">
    <name type="scientific">Panicum virgatum</name>
    <name type="common">Blackwell switchgrass</name>
    <dbReference type="NCBI Taxonomy" id="38727"/>
    <lineage>
        <taxon>Eukaryota</taxon>
        <taxon>Viridiplantae</taxon>
        <taxon>Streptophyta</taxon>
        <taxon>Embryophyta</taxon>
        <taxon>Tracheophyta</taxon>
        <taxon>Spermatophyta</taxon>
        <taxon>Magnoliopsida</taxon>
        <taxon>Liliopsida</taxon>
        <taxon>Poales</taxon>
        <taxon>Poaceae</taxon>
        <taxon>PACMAD clade</taxon>
        <taxon>Panicoideae</taxon>
        <taxon>Panicodae</taxon>
        <taxon>Paniceae</taxon>
        <taxon>Panicinae</taxon>
        <taxon>Panicum</taxon>
        <taxon>Panicum sect. Hiantes</taxon>
    </lineage>
</organism>
<accession>A0A8T0PM73</accession>
<sequence>MLPSSSSPAPTVGFPSSSATARVLASLSPPPFSSPTPKAIEGASRGEAGGPGGGDGGRMVLGALAVVAAVGQVGAGSLTGVGEDSSRAHRSWGRKRRREEGRGKGRGWHHGCGRV</sequence>
<evidence type="ECO:0000313" key="2">
    <source>
        <dbReference type="EMBL" id="KAG2563467.1"/>
    </source>
</evidence>
<name>A0A8T0PM73_PANVG</name>
<dbReference type="Proteomes" id="UP000823388">
    <property type="component" value="Chromosome 8K"/>
</dbReference>
<feature type="compositionally biased region" description="Gly residues" evidence="1">
    <location>
        <begin position="47"/>
        <end position="59"/>
    </location>
</feature>
<feature type="compositionally biased region" description="Polar residues" evidence="1">
    <location>
        <begin position="1"/>
        <end position="20"/>
    </location>
</feature>
<keyword evidence="3" id="KW-1185">Reference proteome</keyword>
<feature type="compositionally biased region" description="Basic residues" evidence="1">
    <location>
        <begin position="104"/>
        <end position="115"/>
    </location>
</feature>
<reference evidence="2" key="1">
    <citation type="submission" date="2020-05" db="EMBL/GenBank/DDBJ databases">
        <title>WGS assembly of Panicum virgatum.</title>
        <authorList>
            <person name="Lovell J.T."/>
            <person name="Jenkins J."/>
            <person name="Shu S."/>
            <person name="Juenger T.E."/>
            <person name="Schmutz J."/>
        </authorList>
    </citation>
    <scope>NUCLEOTIDE SEQUENCE</scope>
    <source>
        <strain evidence="2">AP13</strain>
    </source>
</reference>